<dbReference type="Gene3D" id="2.10.260.10">
    <property type="match status" value="1"/>
</dbReference>
<reference evidence="1 2" key="1">
    <citation type="journal article" date="2016" name="Nat. Commun.">
        <title>Thousands of microbial genomes shed light on interconnected biogeochemical processes in an aquifer system.</title>
        <authorList>
            <person name="Anantharaman K."/>
            <person name="Brown C.T."/>
            <person name="Hug L.A."/>
            <person name="Sharon I."/>
            <person name="Castelle C.J."/>
            <person name="Probst A.J."/>
            <person name="Thomas B.C."/>
            <person name="Singh A."/>
            <person name="Wilkins M.J."/>
            <person name="Karaoz U."/>
            <person name="Brodie E.L."/>
            <person name="Williams K.H."/>
            <person name="Hubbard S.S."/>
            <person name="Banfield J.F."/>
        </authorList>
    </citation>
    <scope>NUCLEOTIDE SEQUENCE [LARGE SCALE GENOMIC DNA]</scope>
</reference>
<dbReference type="InterPro" id="IPR037914">
    <property type="entry name" value="SpoVT-AbrB_sf"/>
</dbReference>
<dbReference type="SUPFAM" id="SSF89447">
    <property type="entry name" value="AbrB/MazE/MraZ-like"/>
    <property type="match status" value="1"/>
</dbReference>
<dbReference type="STRING" id="1798371.A2W14_00875"/>
<comment type="caution">
    <text evidence="1">The sequence shown here is derived from an EMBL/GenBank/DDBJ whole genome shotgun (WGS) entry which is preliminary data.</text>
</comment>
<sequence length="84" mass="9450">MQTQKIFQAGNSEVIAIPEYIKKDLKLKKGSSVVVERIPGEDAFMVKKASKSKLNKSGVGNEFKKWLNNVLTEDEQILDELAVR</sequence>
<proteinExistence type="predicted"/>
<gene>
    <name evidence="1" type="ORF">A2W14_00875</name>
</gene>
<organism evidence="1 2">
    <name type="scientific">Candidatus Gottesmanbacteria bacterium RBG_16_37_8</name>
    <dbReference type="NCBI Taxonomy" id="1798371"/>
    <lineage>
        <taxon>Bacteria</taxon>
        <taxon>Candidatus Gottesmaniibacteriota</taxon>
    </lineage>
</organism>
<dbReference type="AlphaFoldDB" id="A0A1F5YQ60"/>
<evidence type="ECO:0008006" key="3">
    <source>
        <dbReference type="Google" id="ProtNLM"/>
    </source>
</evidence>
<protein>
    <recommendedName>
        <fullName evidence="3">SpoVT-AbrB domain-containing protein</fullName>
    </recommendedName>
</protein>
<evidence type="ECO:0000313" key="2">
    <source>
        <dbReference type="Proteomes" id="UP000176665"/>
    </source>
</evidence>
<name>A0A1F5YQ60_9BACT</name>
<dbReference type="Proteomes" id="UP000176665">
    <property type="component" value="Unassembled WGS sequence"/>
</dbReference>
<evidence type="ECO:0000313" key="1">
    <source>
        <dbReference type="EMBL" id="OGG02266.1"/>
    </source>
</evidence>
<accession>A0A1F5YQ60</accession>
<dbReference type="EMBL" id="MFJA01000067">
    <property type="protein sequence ID" value="OGG02266.1"/>
    <property type="molecule type" value="Genomic_DNA"/>
</dbReference>